<dbReference type="PATRIC" id="fig|1590.142.peg.2257"/>
<reference evidence="2 4" key="2">
    <citation type="submission" date="2020-12" db="EMBL/GenBank/DDBJ databases">
        <title>Whole genome sequencing of Lactobacillus plantarum PC518.</title>
        <authorList>
            <person name="Guo Q."/>
        </authorList>
    </citation>
    <scope>NUCLEOTIDE SEQUENCE [LARGE SCALE GENOMIC DNA]</scope>
    <source>
        <strain evidence="2 4">PC518</strain>
    </source>
</reference>
<dbReference type="RefSeq" id="WP_003642787.1">
    <property type="nucleotide sequence ID" value="NZ_AP028145.1"/>
</dbReference>
<dbReference type="Proteomes" id="UP000595466">
    <property type="component" value="Chromosome"/>
</dbReference>
<dbReference type="Proteomes" id="UP000076882">
    <property type="component" value="Unassembled WGS sequence"/>
</dbReference>
<gene>
    <name evidence="2" type="ORF">JH395_04870</name>
    <name evidence="1" type="ORF">Lp19_2579</name>
</gene>
<accession>A0A0M0CHA3</accession>
<evidence type="ECO:0000313" key="4">
    <source>
        <dbReference type="Proteomes" id="UP000595466"/>
    </source>
</evidence>
<organism evidence="1 3">
    <name type="scientific">Lactiplantibacillus plantarum</name>
    <name type="common">Lactobacillus plantarum</name>
    <dbReference type="NCBI Taxonomy" id="1590"/>
    <lineage>
        <taxon>Bacteria</taxon>
        <taxon>Bacillati</taxon>
        <taxon>Bacillota</taxon>
        <taxon>Bacilli</taxon>
        <taxon>Lactobacillales</taxon>
        <taxon>Lactobacillaceae</taxon>
        <taxon>Lactiplantibacillus</taxon>
    </lineage>
</organism>
<sequence length="104" mass="11906">MLTATIHFLDGETLTLNVHDFVWGIRTAPINDRPKKISKKNWEKITYDFPNKDEINGPFELNEHIKLGLVPSITKLLNNYTFFFTDDDPGTVFASSKVVKIVSH</sequence>
<dbReference type="GeneID" id="79807919"/>
<reference evidence="1 3" key="1">
    <citation type="submission" date="2016-03" db="EMBL/GenBank/DDBJ databases">
        <title>Comparative genomics of 54 Lactobacillus plantarum strains reveals genomic uncoupling from niche constraints.</title>
        <authorList>
            <person name="Martino M.E."/>
        </authorList>
    </citation>
    <scope>NUCLEOTIDE SEQUENCE [LARGE SCALE GENOMIC DNA]</scope>
    <source>
        <strain evidence="1 3">19.1</strain>
    </source>
</reference>
<dbReference type="EMBL" id="LUXM01000033">
    <property type="protein sequence ID" value="KZU94605.1"/>
    <property type="molecule type" value="Genomic_DNA"/>
</dbReference>
<dbReference type="KEGG" id="lpb:SH83_10550"/>
<proteinExistence type="predicted"/>
<name>A0A0M0CHA3_LACPN</name>
<dbReference type="AlphaFoldDB" id="A0A0M0CHA3"/>
<evidence type="ECO:0000313" key="1">
    <source>
        <dbReference type="EMBL" id="KZU94605.1"/>
    </source>
</evidence>
<dbReference type="EMBL" id="CP066817">
    <property type="protein sequence ID" value="QQM61889.1"/>
    <property type="molecule type" value="Genomic_DNA"/>
</dbReference>
<evidence type="ECO:0000313" key="2">
    <source>
        <dbReference type="EMBL" id="QQM61889.1"/>
    </source>
</evidence>
<protein>
    <submittedName>
        <fullName evidence="1">Prophage Lp1 protein 10</fullName>
    </submittedName>
</protein>
<evidence type="ECO:0000313" key="3">
    <source>
        <dbReference type="Proteomes" id="UP000076882"/>
    </source>
</evidence>